<proteinExistence type="predicted"/>
<sequence length="47" mass="5726">MERENLEWGMVLELEGMLRQEHFILHNKIEMQCLFESYLAQFQLLIA</sequence>
<comment type="caution">
    <text evidence="1">The sequence shown here is derived from an EMBL/GenBank/DDBJ whole genome shotgun (WGS) entry which is preliminary data.</text>
</comment>
<protein>
    <submittedName>
        <fullName evidence="1">Uncharacterized protein</fullName>
    </submittedName>
</protein>
<evidence type="ECO:0000313" key="1">
    <source>
        <dbReference type="EMBL" id="KUM46526.1"/>
    </source>
</evidence>
<reference evidence="1" key="1">
    <citation type="journal article" date="2015" name="Genome Biol. Evol.">
        <title>Organellar Genomes of White Spruce (Picea glauca): Assembly and Annotation.</title>
        <authorList>
            <person name="Jackman S.D."/>
            <person name="Warren R.L."/>
            <person name="Gibb E.A."/>
            <person name="Vandervalk B.P."/>
            <person name="Mohamadi H."/>
            <person name="Chu J."/>
            <person name="Raymond A."/>
            <person name="Pleasance S."/>
            <person name="Coope R."/>
            <person name="Wildung M.R."/>
            <person name="Ritland C.E."/>
            <person name="Bousquet J."/>
            <person name="Jones S.J."/>
            <person name="Bohlmann J."/>
            <person name="Birol I."/>
        </authorList>
    </citation>
    <scope>NUCLEOTIDE SEQUENCE [LARGE SCALE GENOMIC DNA]</scope>
    <source>
        <tissue evidence="1">Flushing bud</tissue>
    </source>
</reference>
<geneLocation type="mitochondrion" evidence="1"/>
<gene>
    <name evidence="1" type="ORF">ABT39_MTgene1628</name>
</gene>
<dbReference type="EMBL" id="LKAM01000011">
    <property type="protein sequence ID" value="KUM46526.1"/>
    <property type="molecule type" value="Genomic_DNA"/>
</dbReference>
<keyword evidence="1" id="KW-0496">Mitochondrion</keyword>
<organism evidence="1">
    <name type="scientific">Picea glauca</name>
    <name type="common">White spruce</name>
    <name type="synonym">Pinus glauca</name>
    <dbReference type="NCBI Taxonomy" id="3330"/>
    <lineage>
        <taxon>Eukaryota</taxon>
        <taxon>Viridiplantae</taxon>
        <taxon>Streptophyta</taxon>
        <taxon>Embryophyta</taxon>
        <taxon>Tracheophyta</taxon>
        <taxon>Spermatophyta</taxon>
        <taxon>Pinopsida</taxon>
        <taxon>Pinidae</taxon>
        <taxon>Conifers I</taxon>
        <taxon>Pinales</taxon>
        <taxon>Pinaceae</taxon>
        <taxon>Picea</taxon>
    </lineage>
</organism>
<accession>A0A101LWA2</accession>
<dbReference type="AlphaFoldDB" id="A0A101LWA2"/>
<name>A0A101LWA2_PICGL</name>